<dbReference type="OrthoDB" id="18010at2759"/>
<gene>
    <name evidence="1" type="ORF">FCC1311_096442</name>
</gene>
<dbReference type="Proteomes" id="UP000241890">
    <property type="component" value="Unassembled WGS sequence"/>
</dbReference>
<sequence>MRALVSELKASERYLCKGHNRIVTKFGKLTYGRFEEPYTEVHEIQLDNPDEEEEEAKIHKLTHDEIVEASKRLEQRTNLEAADTVVLERARQVWLRREQKGMLKKDPLSTEIIANILEPTFGINIAEQAPGRRLWLKESFQALMSLSKAPLSILVAMIGHRTEPDKARDVRLPLQEILSTYGGMRIFVPDDVNVLELLAPRCNEPLDPCPGEAKFLRIRYCLQGAIGEVSARIMDEDDFGLSEPIVIEVPPVASTKRTAVAGQSPSVRSRLTIIKALYGHSHDFLRSFNVTEKVQGLVDLRGRGQYLRLTPEDLLNDIFGDPTKAIERVFKVTFKVDAREGEILAPEAHGHLVNAVHVAAPIVGPNLVINGAKLSPKSTLGRNTVRKTDNKVPVLIMGAQQGESRRGRRRRTSVHDVDDLTLDVSDYVRAIIAAEGGDRLEFRAGENVFDALAPIANADAWKARFGAQDLLLHVELRANGILREIKLQTDPSYCFRESAHVDARPVTPSILIHAAIYGHPTDTSKQFNVQSIIEDRVPELPETVPEPETETVTETETETGTVRLQGSACFFDAQRARA</sequence>
<protein>
    <submittedName>
        <fullName evidence="1">Uncharacterized protein</fullName>
    </submittedName>
</protein>
<name>A0A2R5GY94_9STRA</name>
<dbReference type="InParanoid" id="A0A2R5GY94"/>
<proteinExistence type="predicted"/>
<keyword evidence="2" id="KW-1185">Reference proteome</keyword>
<accession>A0A2R5GY94</accession>
<dbReference type="EMBL" id="BEYU01000154">
    <property type="protein sequence ID" value="GBG33421.1"/>
    <property type="molecule type" value="Genomic_DNA"/>
</dbReference>
<dbReference type="AlphaFoldDB" id="A0A2R5GY94"/>
<evidence type="ECO:0000313" key="1">
    <source>
        <dbReference type="EMBL" id="GBG33421.1"/>
    </source>
</evidence>
<comment type="caution">
    <text evidence="1">The sequence shown here is derived from an EMBL/GenBank/DDBJ whole genome shotgun (WGS) entry which is preliminary data.</text>
</comment>
<organism evidence="1 2">
    <name type="scientific">Hondaea fermentalgiana</name>
    <dbReference type="NCBI Taxonomy" id="2315210"/>
    <lineage>
        <taxon>Eukaryota</taxon>
        <taxon>Sar</taxon>
        <taxon>Stramenopiles</taxon>
        <taxon>Bigyra</taxon>
        <taxon>Labyrinthulomycetes</taxon>
        <taxon>Thraustochytrida</taxon>
        <taxon>Thraustochytriidae</taxon>
        <taxon>Hondaea</taxon>
    </lineage>
</organism>
<reference evidence="1 2" key="1">
    <citation type="submission" date="2017-12" db="EMBL/GenBank/DDBJ databases">
        <title>Sequencing, de novo assembly and annotation of complete genome of a new Thraustochytrid species, strain FCC1311.</title>
        <authorList>
            <person name="Sedici K."/>
            <person name="Godart F."/>
            <person name="Aiese Cigliano R."/>
            <person name="Sanseverino W."/>
            <person name="Barakat M."/>
            <person name="Ortet P."/>
            <person name="Marechal E."/>
            <person name="Cagnac O."/>
            <person name="Amato A."/>
        </authorList>
    </citation>
    <scope>NUCLEOTIDE SEQUENCE [LARGE SCALE GENOMIC DNA]</scope>
</reference>
<evidence type="ECO:0000313" key="2">
    <source>
        <dbReference type="Proteomes" id="UP000241890"/>
    </source>
</evidence>